<reference evidence="2" key="1">
    <citation type="journal article" date="2023" name="IScience">
        <title>Live-bearing cockroach genome reveals convergent evolutionary mechanisms linked to viviparity in insects and beyond.</title>
        <authorList>
            <person name="Fouks B."/>
            <person name="Harrison M.C."/>
            <person name="Mikhailova A.A."/>
            <person name="Marchal E."/>
            <person name="English S."/>
            <person name="Carruthers M."/>
            <person name="Jennings E.C."/>
            <person name="Chiamaka E.L."/>
            <person name="Frigard R.A."/>
            <person name="Pippel M."/>
            <person name="Attardo G.M."/>
            <person name="Benoit J.B."/>
            <person name="Bornberg-Bauer E."/>
            <person name="Tobe S.S."/>
        </authorList>
    </citation>
    <scope>NUCLEOTIDE SEQUENCE</scope>
    <source>
        <strain evidence="2">Stay&amp;Tobe</strain>
    </source>
</reference>
<evidence type="ECO:0000313" key="3">
    <source>
        <dbReference type="Proteomes" id="UP001233999"/>
    </source>
</evidence>
<dbReference type="EMBL" id="JASPKZ010007795">
    <property type="protein sequence ID" value="KAJ9582554.1"/>
    <property type="molecule type" value="Genomic_DNA"/>
</dbReference>
<name>A0AAD8EAD5_DIPPU</name>
<feature type="region of interest" description="Disordered" evidence="1">
    <location>
        <begin position="50"/>
        <end position="69"/>
    </location>
</feature>
<evidence type="ECO:0000256" key="1">
    <source>
        <dbReference type="SAM" id="MobiDB-lite"/>
    </source>
</evidence>
<protein>
    <submittedName>
        <fullName evidence="2">Uncharacterized protein</fullName>
    </submittedName>
</protein>
<gene>
    <name evidence="2" type="ORF">L9F63_003112</name>
</gene>
<sequence>ALGRMFERIRHYLTRYLKIVAQDINLCENPEGNRCSLKLIQDSLPRIQLEEQENRHENNGSGLIAENSGRPLIRSQLTSDWNVHPRDENTPVKNYPA</sequence>
<reference evidence="2" key="2">
    <citation type="submission" date="2023-05" db="EMBL/GenBank/DDBJ databases">
        <authorList>
            <person name="Fouks B."/>
        </authorList>
    </citation>
    <scope>NUCLEOTIDE SEQUENCE</scope>
    <source>
        <strain evidence="2">Stay&amp;Tobe</strain>
        <tissue evidence="2">Testes</tissue>
    </source>
</reference>
<organism evidence="2 3">
    <name type="scientific">Diploptera punctata</name>
    <name type="common">Pacific beetle cockroach</name>
    <dbReference type="NCBI Taxonomy" id="6984"/>
    <lineage>
        <taxon>Eukaryota</taxon>
        <taxon>Metazoa</taxon>
        <taxon>Ecdysozoa</taxon>
        <taxon>Arthropoda</taxon>
        <taxon>Hexapoda</taxon>
        <taxon>Insecta</taxon>
        <taxon>Pterygota</taxon>
        <taxon>Neoptera</taxon>
        <taxon>Polyneoptera</taxon>
        <taxon>Dictyoptera</taxon>
        <taxon>Blattodea</taxon>
        <taxon>Blaberoidea</taxon>
        <taxon>Blaberidae</taxon>
        <taxon>Diplopterinae</taxon>
        <taxon>Diploptera</taxon>
    </lineage>
</organism>
<feature type="non-terminal residue" evidence="2">
    <location>
        <position position="1"/>
    </location>
</feature>
<feature type="region of interest" description="Disordered" evidence="1">
    <location>
        <begin position="78"/>
        <end position="97"/>
    </location>
</feature>
<dbReference type="AlphaFoldDB" id="A0AAD8EAD5"/>
<feature type="non-terminal residue" evidence="2">
    <location>
        <position position="97"/>
    </location>
</feature>
<evidence type="ECO:0000313" key="2">
    <source>
        <dbReference type="EMBL" id="KAJ9582554.1"/>
    </source>
</evidence>
<proteinExistence type="predicted"/>
<accession>A0AAD8EAD5</accession>
<comment type="caution">
    <text evidence="2">The sequence shown here is derived from an EMBL/GenBank/DDBJ whole genome shotgun (WGS) entry which is preliminary data.</text>
</comment>
<keyword evidence="3" id="KW-1185">Reference proteome</keyword>
<dbReference type="Proteomes" id="UP001233999">
    <property type="component" value="Unassembled WGS sequence"/>
</dbReference>